<dbReference type="Proteomes" id="UP000297053">
    <property type="component" value="Chromosome"/>
</dbReference>
<keyword evidence="1" id="KW-0472">Membrane</keyword>
<feature type="transmembrane region" description="Helical" evidence="1">
    <location>
        <begin position="47"/>
        <end position="65"/>
    </location>
</feature>
<evidence type="ECO:0000313" key="2">
    <source>
        <dbReference type="EMBL" id="QCD64194.1"/>
    </source>
</evidence>
<dbReference type="EMBL" id="CP039375">
    <property type="protein sequence ID" value="QCD64194.1"/>
    <property type="molecule type" value="Genomic_DNA"/>
</dbReference>
<organism evidence="2 3">
    <name type="scientific">Halomicrobium mukohataei</name>
    <dbReference type="NCBI Taxonomy" id="57705"/>
    <lineage>
        <taxon>Archaea</taxon>
        <taxon>Methanobacteriati</taxon>
        <taxon>Methanobacteriota</taxon>
        <taxon>Stenosarchaea group</taxon>
        <taxon>Halobacteria</taxon>
        <taxon>Halobacteriales</taxon>
        <taxon>Haloarculaceae</taxon>
        <taxon>Halomicrobium</taxon>
    </lineage>
</organism>
<reference evidence="2 3" key="1">
    <citation type="submission" date="2019-04" db="EMBL/GenBank/DDBJ databases">
        <title>Complete genome sequence of Arthrobacter sp. ZXY-2 associated with effective atrazine degradation and salt adaptation.</title>
        <authorList>
            <person name="Zhao X."/>
        </authorList>
    </citation>
    <scope>NUCLEOTIDE SEQUENCE [LARGE SCALE GENOMIC DNA]</scope>
    <source>
        <strain evidence="3">ZP60</strain>
    </source>
</reference>
<feature type="transmembrane region" description="Helical" evidence="1">
    <location>
        <begin position="77"/>
        <end position="100"/>
    </location>
</feature>
<dbReference type="RefSeq" id="WP_049940839.1">
    <property type="nucleotide sequence ID" value="NZ_CP039375.1"/>
</dbReference>
<gene>
    <name evidence="2" type="ORF">E5139_00580</name>
</gene>
<dbReference type="GeneID" id="8412208"/>
<dbReference type="KEGG" id="halz:E5139_00580"/>
<name>A0A4D6K916_9EURY</name>
<feature type="transmembrane region" description="Helical" evidence="1">
    <location>
        <begin position="106"/>
        <end position="130"/>
    </location>
</feature>
<protein>
    <submittedName>
        <fullName evidence="2">Uncharacterized protein</fullName>
    </submittedName>
</protein>
<proteinExistence type="predicted"/>
<reference evidence="2 3" key="2">
    <citation type="submission" date="2019-04" db="EMBL/GenBank/DDBJ databases">
        <authorList>
            <person name="Yang S."/>
            <person name="Wei W."/>
        </authorList>
    </citation>
    <scope>NUCLEOTIDE SEQUENCE [LARGE SCALE GENOMIC DNA]</scope>
    <source>
        <strain evidence="3">ZP60</strain>
    </source>
</reference>
<dbReference type="AlphaFoldDB" id="A0A4D6K916"/>
<evidence type="ECO:0000313" key="3">
    <source>
        <dbReference type="Proteomes" id="UP000297053"/>
    </source>
</evidence>
<evidence type="ECO:0000256" key="1">
    <source>
        <dbReference type="SAM" id="Phobius"/>
    </source>
</evidence>
<feature type="transmembrane region" description="Helical" evidence="1">
    <location>
        <begin position="142"/>
        <end position="165"/>
    </location>
</feature>
<keyword evidence="1" id="KW-1133">Transmembrane helix</keyword>
<feature type="transmembrane region" description="Helical" evidence="1">
    <location>
        <begin position="185"/>
        <end position="210"/>
    </location>
</feature>
<feature type="transmembrane region" description="Helical" evidence="1">
    <location>
        <begin position="21"/>
        <end position="41"/>
    </location>
</feature>
<sequence length="213" mass="21761">MATHERGERPSLVGWMTTVRAFSILACTLVETAALVIWLAVVQTAALSSATTLVGCGILAVGLVVERILKDLTVNGVALTVSTGALVGLTVAETTAWTLWLAVAEASIAVEGFVLAATVLAVSLAVLYTVEDSALRGVTPHSSLLDPGTASIGLVTAVGATAWLLCELRPATAARWLGTVGIERADLSLAGLAVLALAVFVTHNVGVAYARSS</sequence>
<accession>A0A4D6K916</accession>
<keyword evidence="1" id="KW-0812">Transmembrane</keyword>